<dbReference type="PANTHER" id="PTHR30466">
    <property type="entry name" value="FLAVIN REDUCTASE"/>
    <property type="match status" value="1"/>
</dbReference>
<dbReference type="PANTHER" id="PTHR30466:SF1">
    <property type="entry name" value="FMN REDUCTASE (NADH) RUTF"/>
    <property type="match status" value="1"/>
</dbReference>
<dbReference type="EMBL" id="FOBS01000021">
    <property type="protein sequence ID" value="SEM55273.1"/>
    <property type="molecule type" value="Genomic_DNA"/>
</dbReference>
<dbReference type="GO" id="GO:0042602">
    <property type="term" value="F:riboflavin reductase (NADPH) activity"/>
    <property type="evidence" value="ECO:0007669"/>
    <property type="project" value="TreeGrafter"/>
</dbReference>
<dbReference type="SMART" id="SM00903">
    <property type="entry name" value="Flavin_Reduct"/>
    <property type="match status" value="1"/>
</dbReference>
<dbReference type="Pfam" id="PF01613">
    <property type="entry name" value="Flavin_Reduct"/>
    <property type="match status" value="1"/>
</dbReference>
<dbReference type="OrthoDB" id="9794638at2"/>
<dbReference type="Gene3D" id="2.30.110.10">
    <property type="entry name" value="Electron Transport, Fmn-binding Protein, Chain A"/>
    <property type="match status" value="1"/>
</dbReference>
<sequence>MEKEWQDVLDRFSYGIYLVTVSSPEGYNGMIASWVTQCSHEPPRIALAIRKNRLCHEQIRESGNFCINVLPREAADRIAQFKIADWKKKFDNCKCSPSPSGLPVLDDSIGYLDCSLDHTIGTGDHTLFIGTVKAGGLVKADNVVPLSTADYQGVYRGSR</sequence>
<protein>
    <submittedName>
        <fullName evidence="3">NADH-FMN oxidoreductase RutF, flavin reductase (DIM6/NTAB) family</fullName>
    </submittedName>
</protein>
<reference evidence="3 4" key="1">
    <citation type="submission" date="2016-10" db="EMBL/GenBank/DDBJ databases">
        <authorList>
            <person name="de Groot N.N."/>
        </authorList>
    </citation>
    <scope>NUCLEOTIDE SEQUENCE [LARGE SCALE GENOMIC DNA]</scope>
    <source>
        <strain evidence="3 4">DSM 8423</strain>
    </source>
</reference>
<dbReference type="InterPro" id="IPR012349">
    <property type="entry name" value="Split_barrel_FMN-bd"/>
</dbReference>
<organism evidence="3 4">
    <name type="scientific">Syntrophus gentianae</name>
    <dbReference type="NCBI Taxonomy" id="43775"/>
    <lineage>
        <taxon>Bacteria</taxon>
        <taxon>Pseudomonadati</taxon>
        <taxon>Thermodesulfobacteriota</taxon>
        <taxon>Syntrophia</taxon>
        <taxon>Syntrophales</taxon>
        <taxon>Syntrophaceae</taxon>
        <taxon>Syntrophus</taxon>
    </lineage>
</organism>
<dbReference type="STRING" id="43775.SAMN04489760_12147"/>
<keyword evidence="4" id="KW-1185">Reference proteome</keyword>
<accession>A0A1H7ZAJ6</accession>
<dbReference type="GO" id="GO:0010181">
    <property type="term" value="F:FMN binding"/>
    <property type="evidence" value="ECO:0007669"/>
    <property type="project" value="InterPro"/>
</dbReference>
<name>A0A1H7ZAJ6_9BACT</name>
<keyword evidence="1" id="KW-0560">Oxidoreductase</keyword>
<feature type="domain" description="Flavin reductase like" evidence="2">
    <location>
        <begin position="9"/>
        <end position="155"/>
    </location>
</feature>
<proteinExistence type="predicted"/>
<dbReference type="InterPro" id="IPR002563">
    <property type="entry name" value="Flavin_Rdtase-like_dom"/>
</dbReference>
<evidence type="ECO:0000256" key="1">
    <source>
        <dbReference type="ARBA" id="ARBA00023002"/>
    </source>
</evidence>
<dbReference type="InterPro" id="IPR050268">
    <property type="entry name" value="NADH-dep_flavin_reductase"/>
</dbReference>
<dbReference type="SUPFAM" id="SSF50475">
    <property type="entry name" value="FMN-binding split barrel"/>
    <property type="match status" value="1"/>
</dbReference>
<dbReference type="Proteomes" id="UP000198744">
    <property type="component" value="Unassembled WGS sequence"/>
</dbReference>
<dbReference type="AlphaFoldDB" id="A0A1H7ZAJ6"/>
<evidence type="ECO:0000259" key="2">
    <source>
        <dbReference type="SMART" id="SM00903"/>
    </source>
</evidence>
<gene>
    <name evidence="3" type="ORF">SAMN04489760_12147</name>
</gene>
<evidence type="ECO:0000313" key="4">
    <source>
        <dbReference type="Proteomes" id="UP000198744"/>
    </source>
</evidence>
<dbReference type="RefSeq" id="WP_093884134.1">
    <property type="nucleotide sequence ID" value="NZ_FOBS01000021.1"/>
</dbReference>
<evidence type="ECO:0000313" key="3">
    <source>
        <dbReference type="EMBL" id="SEM55273.1"/>
    </source>
</evidence>